<keyword evidence="15" id="KW-1185">Reference proteome</keyword>
<keyword evidence="3" id="KW-0639">Primosome</keyword>
<name>A0AB94IY17_9BACT</name>
<dbReference type="GO" id="GO:0003899">
    <property type="term" value="F:DNA-directed RNA polymerase activity"/>
    <property type="evidence" value="ECO:0007669"/>
    <property type="project" value="InterPro"/>
</dbReference>
<dbReference type="Gene3D" id="3.90.580.10">
    <property type="entry name" value="Zinc finger, CHC2-type domain"/>
    <property type="match status" value="1"/>
</dbReference>
<dbReference type="GO" id="GO:0003677">
    <property type="term" value="F:DNA binding"/>
    <property type="evidence" value="ECO:0007669"/>
    <property type="project" value="UniProtKB-KW"/>
</dbReference>
<evidence type="ECO:0000313" key="14">
    <source>
        <dbReference type="EMBL" id="CBL28554.1"/>
    </source>
</evidence>
<evidence type="ECO:0000256" key="9">
    <source>
        <dbReference type="ARBA" id="ARBA00022833"/>
    </source>
</evidence>
<evidence type="ECO:0000256" key="8">
    <source>
        <dbReference type="ARBA" id="ARBA00022771"/>
    </source>
</evidence>
<evidence type="ECO:0000256" key="7">
    <source>
        <dbReference type="ARBA" id="ARBA00022723"/>
    </source>
</evidence>
<dbReference type="GO" id="GO:1990077">
    <property type="term" value="C:primosome complex"/>
    <property type="evidence" value="ECO:0007669"/>
    <property type="project" value="UniProtKB-KW"/>
</dbReference>
<dbReference type="FunFam" id="3.90.580.10:FF:000001">
    <property type="entry name" value="DNA primase"/>
    <property type="match status" value="1"/>
</dbReference>
<evidence type="ECO:0000256" key="6">
    <source>
        <dbReference type="ARBA" id="ARBA00022705"/>
    </source>
</evidence>
<protein>
    <submittedName>
        <fullName evidence="14">DNA primase (Bacterial type)</fullName>
    </submittedName>
</protein>
<keyword evidence="6" id="KW-0235">DNA replication</keyword>
<dbReference type="Pfam" id="PF01807">
    <property type="entry name" value="Zn_ribbon_DnaG"/>
    <property type="match status" value="1"/>
</dbReference>
<dbReference type="GO" id="GO:0005737">
    <property type="term" value="C:cytoplasm"/>
    <property type="evidence" value="ECO:0007669"/>
    <property type="project" value="TreeGrafter"/>
</dbReference>
<reference evidence="15" key="1">
    <citation type="submission" date="2010-03" db="EMBL/GenBank/DDBJ databases">
        <title>The genome sequence of Synergistetes sp. SGP1.</title>
        <authorList>
            <consortium name="metaHIT consortium -- http://www.metahit.eu/"/>
            <person name="Pajon A."/>
            <person name="Turner K."/>
            <person name="Parkhill J."/>
            <person name="Wade W."/>
            <person name="Vartoukian S."/>
        </authorList>
    </citation>
    <scope>NUCLEOTIDE SEQUENCE [LARGE SCALE GENOMIC DNA]</scope>
    <source>
        <strain evidence="15">SGP1</strain>
    </source>
</reference>
<keyword evidence="9" id="KW-0862">Zinc</keyword>
<evidence type="ECO:0000256" key="4">
    <source>
        <dbReference type="ARBA" id="ARBA00022679"/>
    </source>
</evidence>
<evidence type="ECO:0000256" key="5">
    <source>
        <dbReference type="ARBA" id="ARBA00022695"/>
    </source>
</evidence>
<evidence type="ECO:0000256" key="12">
    <source>
        <dbReference type="ARBA" id="ARBA00023163"/>
    </source>
</evidence>
<feature type="domain" description="Zinc finger CHC2-type" evidence="13">
    <location>
        <begin position="32"/>
        <end position="78"/>
    </location>
</feature>
<evidence type="ECO:0000256" key="2">
    <source>
        <dbReference type="ARBA" id="ARBA00022478"/>
    </source>
</evidence>
<dbReference type="KEGG" id="sbr:SY1_15450"/>
<evidence type="ECO:0000313" key="15">
    <source>
        <dbReference type="Proteomes" id="UP000008957"/>
    </source>
</evidence>
<comment type="cofactor">
    <cofactor evidence="1">
        <name>Zn(2+)</name>
        <dbReference type="ChEBI" id="CHEBI:29105"/>
    </cofactor>
</comment>
<organism evidence="14 15">
    <name type="scientific">Fretibacterium fastidiosum</name>
    <dbReference type="NCBI Taxonomy" id="651822"/>
    <lineage>
        <taxon>Bacteria</taxon>
        <taxon>Thermotogati</taxon>
        <taxon>Synergistota</taxon>
        <taxon>Synergistia</taxon>
        <taxon>Synergistales</taxon>
        <taxon>Aminobacteriaceae</taxon>
        <taxon>Fretibacterium</taxon>
    </lineage>
</organism>
<dbReference type="InterPro" id="IPR002694">
    <property type="entry name" value="Znf_CHC2"/>
</dbReference>
<sequence>MANDDVQLVKEKLDIVDIVGDRVRLRRAGRDFVGLCPFHNEKTPSFHVSQERQNYHCFGCGKGGDVFTFVMETEGLDFPRVP</sequence>
<dbReference type="EMBL" id="FP929056">
    <property type="protein sequence ID" value="CBL28554.1"/>
    <property type="molecule type" value="Genomic_DNA"/>
</dbReference>
<keyword evidence="8" id="KW-0863">Zinc-finger</keyword>
<dbReference type="GO" id="GO:0008270">
    <property type="term" value="F:zinc ion binding"/>
    <property type="evidence" value="ECO:0007669"/>
    <property type="project" value="UniProtKB-KW"/>
</dbReference>
<evidence type="ECO:0000256" key="3">
    <source>
        <dbReference type="ARBA" id="ARBA00022515"/>
    </source>
</evidence>
<keyword evidence="12" id="KW-0804">Transcription</keyword>
<keyword evidence="4" id="KW-0808">Transferase</keyword>
<dbReference type="RefSeq" id="WP_015556701.1">
    <property type="nucleotide sequence ID" value="NC_021038.1"/>
</dbReference>
<keyword evidence="11" id="KW-0238">DNA-binding</keyword>
<evidence type="ECO:0000256" key="10">
    <source>
        <dbReference type="ARBA" id="ARBA00022842"/>
    </source>
</evidence>
<gene>
    <name evidence="14" type="ORF">SY1_15450</name>
</gene>
<evidence type="ECO:0000259" key="13">
    <source>
        <dbReference type="SMART" id="SM00400"/>
    </source>
</evidence>
<dbReference type="GO" id="GO:0000428">
    <property type="term" value="C:DNA-directed RNA polymerase complex"/>
    <property type="evidence" value="ECO:0007669"/>
    <property type="project" value="UniProtKB-KW"/>
</dbReference>
<keyword evidence="10" id="KW-0460">Magnesium</keyword>
<dbReference type="GO" id="GO:0006269">
    <property type="term" value="P:DNA replication, synthesis of primer"/>
    <property type="evidence" value="ECO:0007669"/>
    <property type="project" value="UniProtKB-KW"/>
</dbReference>
<dbReference type="SUPFAM" id="SSF57783">
    <property type="entry name" value="Zinc beta-ribbon"/>
    <property type="match status" value="1"/>
</dbReference>
<keyword evidence="7" id="KW-0479">Metal-binding</keyword>
<evidence type="ECO:0000256" key="11">
    <source>
        <dbReference type="ARBA" id="ARBA00023125"/>
    </source>
</evidence>
<keyword evidence="5" id="KW-0548">Nucleotidyltransferase</keyword>
<dbReference type="SMART" id="SM00400">
    <property type="entry name" value="ZnF_CHCC"/>
    <property type="match status" value="1"/>
</dbReference>
<dbReference type="PANTHER" id="PTHR30313:SF2">
    <property type="entry name" value="DNA PRIMASE"/>
    <property type="match status" value="1"/>
</dbReference>
<dbReference type="AlphaFoldDB" id="A0AB94IY17"/>
<dbReference type="InterPro" id="IPR036977">
    <property type="entry name" value="DNA_primase_Znf_CHC2"/>
</dbReference>
<dbReference type="Proteomes" id="UP000008957">
    <property type="component" value="Chromosome"/>
</dbReference>
<reference evidence="14 15" key="2">
    <citation type="submission" date="2010-03" db="EMBL/GenBank/DDBJ databases">
        <authorList>
            <person name="Pajon A."/>
        </authorList>
    </citation>
    <scope>NUCLEOTIDE SEQUENCE [LARGE SCALE GENOMIC DNA]</scope>
    <source>
        <strain evidence="14 15">SGP1</strain>
    </source>
</reference>
<proteinExistence type="predicted"/>
<dbReference type="InterPro" id="IPR050219">
    <property type="entry name" value="DnaG_primase"/>
</dbReference>
<accession>A0AB94IY17</accession>
<dbReference type="PANTHER" id="PTHR30313">
    <property type="entry name" value="DNA PRIMASE"/>
    <property type="match status" value="1"/>
</dbReference>
<evidence type="ECO:0000256" key="1">
    <source>
        <dbReference type="ARBA" id="ARBA00001947"/>
    </source>
</evidence>
<keyword evidence="2" id="KW-0240">DNA-directed RNA polymerase</keyword>